<dbReference type="AlphaFoldDB" id="A0A4R6WJ63"/>
<dbReference type="GO" id="GO:0003677">
    <property type="term" value="F:DNA binding"/>
    <property type="evidence" value="ECO:0007669"/>
    <property type="project" value="UniProtKB-KW"/>
</dbReference>
<accession>A0A4R6WJ63</accession>
<keyword evidence="1" id="KW-0812">Transmembrane</keyword>
<dbReference type="InterPro" id="IPR000792">
    <property type="entry name" value="Tscrpt_reg_LuxR_C"/>
</dbReference>
<evidence type="ECO:0000256" key="2">
    <source>
        <dbReference type="SAM" id="SignalP"/>
    </source>
</evidence>
<gene>
    <name evidence="4" type="ORF">CLV99_1980</name>
</gene>
<dbReference type="GO" id="GO:0006355">
    <property type="term" value="P:regulation of DNA-templated transcription"/>
    <property type="evidence" value="ECO:0007669"/>
    <property type="project" value="InterPro"/>
</dbReference>
<reference evidence="4 5" key="1">
    <citation type="submission" date="2019-03" db="EMBL/GenBank/DDBJ databases">
        <title>Genomic Encyclopedia of Archaeal and Bacterial Type Strains, Phase II (KMG-II): from individual species to whole genera.</title>
        <authorList>
            <person name="Goeker M."/>
        </authorList>
    </citation>
    <scope>NUCLEOTIDE SEQUENCE [LARGE SCALE GENOMIC DNA]</scope>
    <source>
        <strain evidence="4 5">DSM 28353</strain>
    </source>
</reference>
<feature type="chain" id="PRO_5020572882" evidence="2">
    <location>
        <begin position="26"/>
        <end position="493"/>
    </location>
</feature>
<dbReference type="Gene3D" id="1.10.10.10">
    <property type="entry name" value="Winged helix-like DNA-binding domain superfamily/Winged helix DNA-binding domain"/>
    <property type="match status" value="1"/>
</dbReference>
<dbReference type="SMART" id="SM00421">
    <property type="entry name" value="HTH_LUXR"/>
    <property type="match status" value="1"/>
</dbReference>
<organism evidence="4 5">
    <name type="scientific">Sphingobacterium yanglingense</name>
    <dbReference type="NCBI Taxonomy" id="1437280"/>
    <lineage>
        <taxon>Bacteria</taxon>
        <taxon>Pseudomonadati</taxon>
        <taxon>Bacteroidota</taxon>
        <taxon>Sphingobacteriia</taxon>
        <taxon>Sphingobacteriales</taxon>
        <taxon>Sphingobacteriaceae</taxon>
        <taxon>Sphingobacterium</taxon>
    </lineage>
</organism>
<evidence type="ECO:0000256" key="1">
    <source>
        <dbReference type="SAM" id="Phobius"/>
    </source>
</evidence>
<comment type="caution">
    <text evidence="4">The sequence shown here is derived from an EMBL/GenBank/DDBJ whole genome shotgun (WGS) entry which is preliminary data.</text>
</comment>
<dbReference type="RefSeq" id="WP_133584267.1">
    <property type="nucleotide sequence ID" value="NZ_SNYV01000013.1"/>
</dbReference>
<keyword evidence="5" id="KW-1185">Reference proteome</keyword>
<evidence type="ECO:0000313" key="4">
    <source>
        <dbReference type="EMBL" id="TDQ78004.1"/>
    </source>
</evidence>
<dbReference type="InterPro" id="IPR036388">
    <property type="entry name" value="WH-like_DNA-bd_sf"/>
</dbReference>
<proteinExistence type="predicted"/>
<dbReference type="OrthoDB" id="711632at2"/>
<name>A0A4R6WJ63_9SPHI</name>
<dbReference type="Proteomes" id="UP000295292">
    <property type="component" value="Unassembled WGS sequence"/>
</dbReference>
<keyword evidence="4" id="KW-0238">DNA-binding</keyword>
<dbReference type="EMBL" id="SNYV01000013">
    <property type="protein sequence ID" value="TDQ78004.1"/>
    <property type="molecule type" value="Genomic_DNA"/>
</dbReference>
<evidence type="ECO:0000259" key="3">
    <source>
        <dbReference type="SMART" id="SM00421"/>
    </source>
</evidence>
<dbReference type="SUPFAM" id="SSF46894">
    <property type="entry name" value="C-terminal effector domain of the bipartite response regulators"/>
    <property type="match status" value="1"/>
</dbReference>
<keyword evidence="1" id="KW-1133">Transmembrane helix</keyword>
<protein>
    <submittedName>
        <fullName evidence="4">DNA-binding CsgD family transcriptional regulator</fullName>
    </submittedName>
</protein>
<sequence length="493" mass="56212">MNLLFAKHLLPLVPFLLFFTSNITANGADSVMKEDYSEKREQVPIESLETGRGGIVEQNAFDFLFDVDRNKELLKSEDYRSLLAKSLINKDRIKDFAIVDSYIFKEIGVSEYLLDVLKRASELTAGLSDNNRKFFYSCLIDASIAGLKSSVEEQQKWYSSAYENYRSIDEKVEESRLSESIGITSHALANALSHKTIEADEVFLQGIAQINEEKVEDDDYFLLFKYIHFLAGNSAYDKVEKWLNYTLSLTKTGHDAYYKTLAYYNLVLLKVKQGLPDVSAQYLREYQLSKVQLNSQELVRIAFVESNYYDFGNTAVIKDDKGIMAFGGLAFLIIGAAIGASVYLCRYGKIVESALEKEIEPNESVEWSIASPNALETSYYDATDKESVVELKAAPVEYISDLKKMAENNDPLFMKKFKQLFRDFAECVGKKAETPLNLAELEVCAYTKLGYTTKEVAYYRGDSIRSVENRKYRIRRKLNLPRDVDFTDWVLTA</sequence>
<feature type="signal peptide" evidence="2">
    <location>
        <begin position="1"/>
        <end position="25"/>
    </location>
</feature>
<keyword evidence="1" id="KW-0472">Membrane</keyword>
<feature type="domain" description="HTH luxR-type" evidence="3">
    <location>
        <begin position="433"/>
        <end position="490"/>
    </location>
</feature>
<feature type="transmembrane region" description="Helical" evidence="1">
    <location>
        <begin position="323"/>
        <end position="345"/>
    </location>
</feature>
<keyword evidence="2" id="KW-0732">Signal</keyword>
<dbReference type="InterPro" id="IPR016032">
    <property type="entry name" value="Sig_transdc_resp-reg_C-effctor"/>
</dbReference>
<evidence type="ECO:0000313" key="5">
    <source>
        <dbReference type="Proteomes" id="UP000295292"/>
    </source>
</evidence>